<feature type="coiled-coil region" evidence="1">
    <location>
        <begin position="42"/>
        <end position="79"/>
    </location>
</feature>
<accession>A0A9D4EUH0</accession>
<evidence type="ECO:0000256" key="2">
    <source>
        <dbReference type="SAM" id="MobiDB-lite"/>
    </source>
</evidence>
<dbReference type="AlphaFoldDB" id="A0A9D4EUH0"/>
<comment type="caution">
    <text evidence="3">The sequence shown here is derived from an EMBL/GenBank/DDBJ whole genome shotgun (WGS) entry which is preliminary data.</text>
</comment>
<feature type="region of interest" description="Disordered" evidence="2">
    <location>
        <begin position="1"/>
        <end position="20"/>
    </location>
</feature>
<evidence type="ECO:0000313" key="4">
    <source>
        <dbReference type="Proteomes" id="UP000828390"/>
    </source>
</evidence>
<sequence length="271" mass="31862">MYREVRDRNQTRNCETDTSDTENLAAVEETASNIKIETTRLKSEIEKELQMENDARTRLQQLEEEKKQLDKDLQSLTKDKDLRLKYASLPVDADETFLDNISPRNGLFKEFLYLFRRIVMGVTKEEEEKRLVQEYRDVKHNYDETLTEQQTVENHMKETEEESHQCHAKMKDLRVQQAGDVYIKMIEKEEFANLFKESISRAEEDWQLFAEICNGYVEENEEQIYIIYGFLSSPIDSMSDSDISDRKKKLLSSFKSDSVSVEEITVDSDAC</sequence>
<reference evidence="3" key="2">
    <citation type="submission" date="2020-11" db="EMBL/GenBank/DDBJ databases">
        <authorList>
            <person name="McCartney M.A."/>
            <person name="Auch B."/>
            <person name="Kono T."/>
            <person name="Mallez S."/>
            <person name="Becker A."/>
            <person name="Gohl D.M."/>
            <person name="Silverstein K.A.T."/>
            <person name="Koren S."/>
            <person name="Bechman K.B."/>
            <person name="Herman A."/>
            <person name="Abrahante J.E."/>
            <person name="Garbe J."/>
        </authorList>
    </citation>
    <scope>NUCLEOTIDE SEQUENCE</scope>
    <source>
        <strain evidence="3">Duluth1</strain>
        <tissue evidence="3">Whole animal</tissue>
    </source>
</reference>
<protein>
    <submittedName>
        <fullName evidence="3">Uncharacterized protein</fullName>
    </submittedName>
</protein>
<organism evidence="3 4">
    <name type="scientific">Dreissena polymorpha</name>
    <name type="common">Zebra mussel</name>
    <name type="synonym">Mytilus polymorpha</name>
    <dbReference type="NCBI Taxonomy" id="45954"/>
    <lineage>
        <taxon>Eukaryota</taxon>
        <taxon>Metazoa</taxon>
        <taxon>Spiralia</taxon>
        <taxon>Lophotrochozoa</taxon>
        <taxon>Mollusca</taxon>
        <taxon>Bivalvia</taxon>
        <taxon>Autobranchia</taxon>
        <taxon>Heteroconchia</taxon>
        <taxon>Euheterodonta</taxon>
        <taxon>Imparidentia</taxon>
        <taxon>Neoheterodontei</taxon>
        <taxon>Myida</taxon>
        <taxon>Dreissenoidea</taxon>
        <taxon>Dreissenidae</taxon>
        <taxon>Dreissena</taxon>
    </lineage>
</organism>
<keyword evidence="4" id="KW-1185">Reference proteome</keyword>
<feature type="compositionally biased region" description="Basic and acidic residues" evidence="2">
    <location>
        <begin position="1"/>
        <end position="10"/>
    </location>
</feature>
<dbReference type="EMBL" id="JAIWYP010000008">
    <property type="protein sequence ID" value="KAH3785986.1"/>
    <property type="molecule type" value="Genomic_DNA"/>
</dbReference>
<proteinExistence type="predicted"/>
<dbReference type="Proteomes" id="UP000828390">
    <property type="component" value="Unassembled WGS sequence"/>
</dbReference>
<feature type="coiled-coil region" evidence="1">
    <location>
        <begin position="142"/>
        <end position="176"/>
    </location>
</feature>
<gene>
    <name evidence="3" type="ORF">DPMN_164084</name>
</gene>
<keyword evidence="1" id="KW-0175">Coiled coil</keyword>
<evidence type="ECO:0000256" key="1">
    <source>
        <dbReference type="SAM" id="Coils"/>
    </source>
</evidence>
<reference evidence="3" key="1">
    <citation type="journal article" date="2019" name="bioRxiv">
        <title>The Genome of the Zebra Mussel, Dreissena polymorpha: A Resource for Invasive Species Research.</title>
        <authorList>
            <person name="McCartney M.A."/>
            <person name="Auch B."/>
            <person name="Kono T."/>
            <person name="Mallez S."/>
            <person name="Zhang Y."/>
            <person name="Obille A."/>
            <person name="Becker A."/>
            <person name="Abrahante J.E."/>
            <person name="Garbe J."/>
            <person name="Badalamenti J.P."/>
            <person name="Herman A."/>
            <person name="Mangelson H."/>
            <person name="Liachko I."/>
            <person name="Sullivan S."/>
            <person name="Sone E.D."/>
            <person name="Koren S."/>
            <person name="Silverstein K.A.T."/>
            <person name="Beckman K.B."/>
            <person name="Gohl D.M."/>
        </authorList>
    </citation>
    <scope>NUCLEOTIDE SEQUENCE</scope>
    <source>
        <strain evidence="3">Duluth1</strain>
        <tissue evidence="3">Whole animal</tissue>
    </source>
</reference>
<evidence type="ECO:0000313" key="3">
    <source>
        <dbReference type="EMBL" id="KAH3785986.1"/>
    </source>
</evidence>
<name>A0A9D4EUH0_DREPO</name>